<keyword evidence="3 7" id="KW-0645">Protease</keyword>
<dbReference type="FunFam" id="3.40.532.10:FF:000009">
    <property type="entry name" value="Ubiquitin carboxyl-terminal hydrolase"/>
    <property type="match status" value="1"/>
</dbReference>
<feature type="site" description="Transition state stabilizer" evidence="10">
    <location>
        <position position="85"/>
    </location>
</feature>
<evidence type="ECO:0000256" key="4">
    <source>
        <dbReference type="ARBA" id="ARBA00022786"/>
    </source>
</evidence>
<comment type="catalytic activity">
    <reaction evidence="1 7 10 11">
        <text>Thiol-dependent hydrolysis of ester, thioester, amide, peptide and isopeptide bonds formed by the C-terminal Gly of ubiquitin (a 76-residue protein attached to proteins as an intracellular targeting signal).</text>
        <dbReference type="EC" id="3.4.19.12"/>
    </reaction>
</comment>
<accession>A0A2G5B9W8</accession>
<dbReference type="PRINTS" id="PR00707">
    <property type="entry name" value="UBCTHYDRLASE"/>
</dbReference>
<dbReference type="InterPro" id="IPR038765">
    <property type="entry name" value="Papain-like_cys_pep_sf"/>
</dbReference>
<dbReference type="GO" id="GO:0006511">
    <property type="term" value="P:ubiquitin-dependent protein catabolic process"/>
    <property type="evidence" value="ECO:0007669"/>
    <property type="project" value="UniProtKB-UniRule"/>
</dbReference>
<dbReference type="InterPro" id="IPR041507">
    <property type="entry name" value="UCH_C"/>
</dbReference>
<name>A0A2G5B9W8_COERN</name>
<dbReference type="Proteomes" id="UP000242474">
    <property type="component" value="Unassembled WGS sequence"/>
</dbReference>
<dbReference type="AlphaFoldDB" id="A0A2G5B9W8"/>
<evidence type="ECO:0000256" key="1">
    <source>
        <dbReference type="ARBA" id="ARBA00000707"/>
    </source>
</evidence>
<evidence type="ECO:0000259" key="13">
    <source>
        <dbReference type="PROSITE" id="PS52048"/>
    </source>
</evidence>
<evidence type="ECO:0000256" key="5">
    <source>
        <dbReference type="ARBA" id="ARBA00022801"/>
    </source>
</evidence>
<dbReference type="EMBL" id="KZ303504">
    <property type="protein sequence ID" value="PIA15804.1"/>
    <property type="molecule type" value="Genomic_DNA"/>
</dbReference>
<evidence type="ECO:0000256" key="11">
    <source>
        <dbReference type="RuleBase" id="RU361215"/>
    </source>
</evidence>
<dbReference type="PROSITE" id="PS52048">
    <property type="entry name" value="UCH_DOMAIN"/>
    <property type="match status" value="1"/>
</dbReference>
<feature type="active site" description="Proton donor" evidence="8 10">
    <location>
        <position position="167"/>
    </location>
</feature>
<dbReference type="PANTHER" id="PTHR10589">
    <property type="entry name" value="UBIQUITIN CARBOXYL-TERMINAL HYDROLASE"/>
    <property type="match status" value="1"/>
</dbReference>
<dbReference type="GO" id="GO:0005737">
    <property type="term" value="C:cytoplasm"/>
    <property type="evidence" value="ECO:0007669"/>
    <property type="project" value="TreeGrafter"/>
</dbReference>
<dbReference type="GO" id="GO:0004843">
    <property type="term" value="F:cysteine-type deubiquitinase activity"/>
    <property type="evidence" value="ECO:0007669"/>
    <property type="project" value="UniProtKB-UniRule"/>
</dbReference>
<dbReference type="InterPro" id="IPR036959">
    <property type="entry name" value="Peptidase_C12_UCH_sf"/>
</dbReference>
<dbReference type="PROSITE" id="PS52049">
    <property type="entry name" value="ULD"/>
    <property type="match status" value="1"/>
</dbReference>
<comment type="similarity">
    <text evidence="2 7 10 11">Belongs to the peptidase C12 family.</text>
</comment>
<organism evidence="14 15">
    <name type="scientific">Coemansia reversa (strain ATCC 12441 / NRRL 1564)</name>
    <dbReference type="NCBI Taxonomy" id="763665"/>
    <lineage>
        <taxon>Eukaryota</taxon>
        <taxon>Fungi</taxon>
        <taxon>Fungi incertae sedis</taxon>
        <taxon>Zoopagomycota</taxon>
        <taxon>Kickxellomycotina</taxon>
        <taxon>Kickxellomycetes</taxon>
        <taxon>Kickxellales</taxon>
        <taxon>Kickxellaceae</taxon>
        <taxon>Coemansia</taxon>
    </lineage>
</organism>
<proteinExistence type="inferred from homology"/>
<dbReference type="Gene3D" id="3.40.532.10">
    <property type="entry name" value="Peptidase C12, ubiquitin carboxyl-terminal hydrolase"/>
    <property type="match status" value="1"/>
</dbReference>
<evidence type="ECO:0000256" key="9">
    <source>
        <dbReference type="PIRSR" id="PIRSR038120-2"/>
    </source>
</evidence>
<evidence type="ECO:0000256" key="7">
    <source>
        <dbReference type="PIRNR" id="PIRNR038120"/>
    </source>
</evidence>
<keyword evidence="5 7" id="KW-0378">Hydrolase</keyword>
<dbReference type="SUPFAM" id="SSF54001">
    <property type="entry name" value="Cysteine proteinases"/>
    <property type="match status" value="1"/>
</dbReference>
<gene>
    <name evidence="14" type="ORF">COEREDRAFT_44096</name>
</gene>
<protein>
    <recommendedName>
        <fullName evidence="7 11">Ubiquitin carboxyl-terminal hydrolase</fullName>
        <ecNumber evidence="7 11">3.4.19.12</ecNumber>
    </recommendedName>
</protein>
<dbReference type="Pfam" id="PF18031">
    <property type="entry name" value="UCH_C"/>
    <property type="match status" value="1"/>
</dbReference>
<feature type="site" description="Important for enzyme activity" evidence="9 10">
    <location>
        <position position="182"/>
    </location>
</feature>
<feature type="compositionally biased region" description="Basic and acidic residues" evidence="12">
    <location>
        <begin position="329"/>
        <end position="347"/>
    </location>
</feature>
<dbReference type="Pfam" id="PF01088">
    <property type="entry name" value="Peptidase_C12"/>
    <property type="match status" value="1"/>
</dbReference>
<evidence type="ECO:0000256" key="3">
    <source>
        <dbReference type="ARBA" id="ARBA00022670"/>
    </source>
</evidence>
<feature type="domain" description="UCH catalytic" evidence="13">
    <location>
        <begin position="6"/>
        <end position="226"/>
    </location>
</feature>
<dbReference type="Gene3D" id="1.20.58.860">
    <property type="match status" value="1"/>
</dbReference>
<reference evidence="14 15" key="1">
    <citation type="journal article" date="2015" name="Genome Biol. Evol.">
        <title>Phylogenomic analyses indicate that early fungi evolved digesting cell walls of algal ancestors of land plants.</title>
        <authorList>
            <person name="Chang Y."/>
            <person name="Wang S."/>
            <person name="Sekimoto S."/>
            <person name="Aerts A.L."/>
            <person name="Choi C."/>
            <person name="Clum A."/>
            <person name="LaButti K.M."/>
            <person name="Lindquist E.A."/>
            <person name="Yee Ngan C."/>
            <person name="Ohm R.A."/>
            <person name="Salamov A.A."/>
            <person name="Grigoriev I.V."/>
            <person name="Spatafora J.W."/>
            <person name="Berbee M.L."/>
        </authorList>
    </citation>
    <scope>NUCLEOTIDE SEQUENCE [LARGE SCALE GENOMIC DNA]</scope>
    <source>
        <strain evidence="14 15">NRRL 1564</strain>
    </source>
</reference>
<dbReference type="PANTHER" id="PTHR10589:SF16">
    <property type="entry name" value="UBIQUITIN CARBOXYL-TERMINAL HYDROLASE ISOZYME L5"/>
    <property type="match status" value="1"/>
</dbReference>
<evidence type="ECO:0000256" key="6">
    <source>
        <dbReference type="ARBA" id="ARBA00022807"/>
    </source>
</evidence>
<keyword evidence="4 7" id="KW-0833">Ubl conjugation pathway</keyword>
<dbReference type="EC" id="3.4.19.12" evidence="7 11"/>
<keyword evidence="6 7" id="KW-0788">Thiol protease</keyword>
<evidence type="ECO:0000256" key="2">
    <source>
        <dbReference type="ARBA" id="ARBA00009326"/>
    </source>
</evidence>
<dbReference type="STRING" id="763665.A0A2G5B9W8"/>
<evidence type="ECO:0000256" key="12">
    <source>
        <dbReference type="SAM" id="MobiDB-lite"/>
    </source>
</evidence>
<keyword evidence="15" id="KW-1185">Reference proteome</keyword>
<dbReference type="OrthoDB" id="1924260at2759"/>
<evidence type="ECO:0000256" key="10">
    <source>
        <dbReference type="PROSITE-ProRule" id="PRU01393"/>
    </source>
</evidence>
<feature type="region of interest" description="Disordered" evidence="12">
    <location>
        <begin position="326"/>
        <end position="347"/>
    </location>
</feature>
<dbReference type="InterPro" id="IPR001578">
    <property type="entry name" value="Peptidase_C12_UCH"/>
</dbReference>
<dbReference type="CDD" id="cd09617">
    <property type="entry name" value="Peptidase_C12_UCH37_BAP1"/>
    <property type="match status" value="1"/>
</dbReference>
<evidence type="ECO:0000256" key="8">
    <source>
        <dbReference type="PIRSR" id="PIRSR038120-1"/>
    </source>
</evidence>
<dbReference type="GO" id="GO:0016579">
    <property type="term" value="P:protein deubiquitination"/>
    <property type="evidence" value="ECO:0007669"/>
    <property type="project" value="InterPro"/>
</dbReference>
<evidence type="ECO:0000313" key="14">
    <source>
        <dbReference type="EMBL" id="PIA15804.1"/>
    </source>
</evidence>
<dbReference type="PIRSF" id="PIRSF038120">
    <property type="entry name" value="Ubiquitinyl_hydrolase_UCH37"/>
    <property type="match status" value="1"/>
</dbReference>
<dbReference type="InterPro" id="IPR017390">
    <property type="entry name" value="Ubiquitinyl_hydrolase_UCH37"/>
</dbReference>
<sequence length="347" mass="39352">MSDNGNWCLIESDPGVFTELINNMGVSEVQVEELYSLDVDTLRGMEPVHGLIFLFKWQPGAGSSDVQEANTNNDRSNEEVYFAQQIIQNACATQAILSVLLNRAEDIELGETLCNLRSFSVDLPPDMRGLALTNCDQIRDVHNSFARAESFLSDEKRAATAEDDVFHFISYVPVNGRLYELDGLKEGPIDHGATDNWLEDVGSVIQKRMSQYSQSEIRFNLMAVIGDRRKILNEKISTVDADISKLMERLEALRLDDRTESREEAGRVETQIGALNSERAGLEHMVGMENEKFRKYRTENALRKHNFIPFVYQLLRGMSEKGTMQAAIEKAKDAAKRRPSHQESRWQ</sequence>
<evidence type="ECO:0000313" key="15">
    <source>
        <dbReference type="Proteomes" id="UP000242474"/>
    </source>
</evidence>
<feature type="active site" description="Nucleophile" evidence="8 10">
    <location>
        <position position="91"/>
    </location>
</feature>